<dbReference type="InterPro" id="IPR031342">
    <property type="entry name" value="Mug163-like"/>
</dbReference>
<dbReference type="Proteomes" id="UP001174694">
    <property type="component" value="Unassembled WGS sequence"/>
</dbReference>
<evidence type="ECO:0000256" key="1">
    <source>
        <dbReference type="SAM" id="MobiDB-lite"/>
    </source>
</evidence>
<keyword evidence="2" id="KW-0240">DNA-directed RNA polymerase</keyword>
<evidence type="ECO:0000313" key="2">
    <source>
        <dbReference type="EMBL" id="KAJ9132253.1"/>
    </source>
</evidence>
<name>A0AA38VBH2_9PEZI</name>
<dbReference type="GO" id="GO:0000428">
    <property type="term" value="C:DNA-directed RNA polymerase complex"/>
    <property type="evidence" value="ECO:0007669"/>
    <property type="project" value="UniProtKB-KW"/>
</dbReference>
<gene>
    <name evidence="2" type="ORF">NKR23_g11323</name>
</gene>
<protein>
    <submittedName>
        <fullName evidence="2">DNA-directed RNA polymerase</fullName>
    </submittedName>
</protein>
<dbReference type="Pfam" id="PF17119">
    <property type="entry name" value="MMU163"/>
    <property type="match status" value="2"/>
</dbReference>
<reference evidence="2" key="1">
    <citation type="submission" date="2022-07" db="EMBL/GenBank/DDBJ databases">
        <title>Fungi with potential for degradation of polypropylene.</title>
        <authorList>
            <person name="Gostincar C."/>
        </authorList>
    </citation>
    <scope>NUCLEOTIDE SEQUENCE</scope>
    <source>
        <strain evidence="2">EXF-13308</strain>
    </source>
</reference>
<accession>A0AA38VBH2</accession>
<dbReference type="AlphaFoldDB" id="A0AA38VBH2"/>
<dbReference type="PANTHER" id="PTHR31094:SF2">
    <property type="entry name" value="RIKEN CDNA 2310061I04 GENE"/>
    <property type="match status" value="1"/>
</dbReference>
<sequence>MSAPNRLLRSRSTAVSSSSLAVRGLRSLLSWPGRPAGAPTAATPSTPSSSPKALTTLQEANPRNLPEVWFNSTPPRTNGGPPSFDSWTPGKKPENDERKVKLGKTLRILQERLPTLLQSPLPQEILAPNISLHLFPTTHPHLPVVSGRVAYIAALWTSPIAWNRVPIIGNVRLEILSERMVKQPPLVSPRRQGAYGEQLVVRWRTIGKTRSWGVTFGGDDEASGGKEFTGLFIFEFDQEGRILSHTIEHVQEGGDWVQGVGAKVVGLTDWLLGGLKGGREGGPTCPAFHVPGKGLR</sequence>
<evidence type="ECO:0000313" key="3">
    <source>
        <dbReference type="Proteomes" id="UP001174694"/>
    </source>
</evidence>
<dbReference type="PANTHER" id="PTHR31094">
    <property type="entry name" value="RIKEN CDNA 2310061I04 GENE"/>
    <property type="match status" value="1"/>
</dbReference>
<feature type="compositionally biased region" description="Low complexity" evidence="1">
    <location>
        <begin position="35"/>
        <end position="56"/>
    </location>
</feature>
<keyword evidence="2" id="KW-0804">Transcription</keyword>
<organism evidence="2 3">
    <name type="scientific">Pleurostoma richardsiae</name>
    <dbReference type="NCBI Taxonomy" id="41990"/>
    <lineage>
        <taxon>Eukaryota</taxon>
        <taxon>Fungi</taxon>
        <taxon>Dikarya</taxon>
        <taxon>Ascomycota</taxon>
        <taxon>Pezizomycotina</taxon>
        <taxon>Sordariomycetes</taxon>
        <taxon>Sordariomycetidae</taxon>
        <taxon>Calosphaeriales</taxon>
        <taxon>Pleurostomataceae</taxon>
        <taxon>Pleurostoma</taxon>
    </lineage>
</organism>
<dbReference type="InterPro" id="IPR018790">
    <property type="entry name" value="DUF2358"/>
</dbReference>
<keyword evidence="3" id="KW-1185">Reference proteome</keyword>
<dbReference type="EMBL" id="JANBVO010000059">
    <property type="protein sequence ID" value="KAJ9132253.1"/>
    <property type="molecule type" value="Genomic_DNA"/>
</dbReference>
<proteinExistence type="predicted"/>
<comment type="caution">
    <text evidence="2">The sequence shown here is derived from an EMBL/GenBank/DDBJ whole genome shotgun (WGS) entry which is preliminary data.</text>
</comment>
<feature type="region of interest" description="Disordered" evidence="1">
    <location>
        <begin position="29"/>
        <end position="96"/>
    </location>
</feature>